<dbReference type="SFLD" id="SFLDG01019">
    <property type="entry name" value="Terpene_Cyclase_Like_1_C_Termi"/>
    <property type="match status" value="1"/>
</dbReference>
<dbReference type="InterPro" id="IPR008949">
    <property type="entry name" value="Isoprenoid_synthase_dom_sf"/>
</dbReference>
<evidence type="ECO:0000256" key="3">
    <source>
        <dbReference type="ARBA" id="ARBA00022842"/>
    </source>
</evidence>
<evidence type="ECO:0000256" key="2">
    <source>
        <dbReference type="ARBA" id="ARBA00022723"/>
    </source>
</evidence>
<dbReference type="Gene3D" id="1.50.10.160">
    <property type="match status" value="1"/>
</dbReference>
<keyword evidence="2" id="KW-0479">Metal-binding</keyword>
<dbReference type="Pfam" id="PF03936">
    <property type="entry name" value="Terpene_synth_C"/>
    <property type="match status" value="1"/>
</dbReference>
<dbReference type="InterPro" id="IPR008930">
    <property type="entry name" value="Terpenoid_cyclase/PrenylTrfase"/>
</dbReference>
<keyword evidence="4" id="KW-0456">Lyase</keyword>
<gene>
    <name evidence="6" type="primary">CPS1</name>
</gene>
<dbReference type="InterPro" id="IPR034741">
    <property type="entry name" value="Terpene_cyclase-like_1_C"/>
</dbReference>
<dbReference type="SUPFAM" id="SSF48576">
    <property type="entry name" value="Terpenoid synthases"/>
    <property type="match status" value="1"/>
</dbReference>
<dbReference type="SFLD" id="SFLDG01605">
    <property type="entry name" value="Terpene_Cyclase_Like_1_N-term"/>
    <property type="match status" value="1"/>
</dbReference>
<reference evidence="6" key="1">
    <citation type="submission" date="2015-08" db="EMBL/GenBank/DDBJ databases">
        <title>Diterpenes synthases from Taiwania cryptomerioides.</title>
        <authorList>
            <person name="Chu F.-H."/>
            <person name="Ma L.-T."/>
            <person name="Lee Y.-R."/>
        </authorList>
    </citation>
    <scope>NUCLEOTIDE SEQUENCE</scope>
</reference>
<dbReference type="AlphaFoldDB" id="A0A1D5AJD6"/>
<dbReference type="InterPro" id="IPR050148">
    <property type="entry name" value="Terpene_synthase-like"/>
</dbReference>
<evidence type="ECO:0000256" key="4">
    <source>
        <dbReference type="ARBA" id="ARBA00023239"/>
    </source>
</evidence>
<dbReference type="InterPro" id="IPR005630">
    <property type="entry name" value="Terpene_synthase_metal-bd"/>
</dbReference>
<accession>A0A1D5AJD6</accession>
<keyword evidence="3" id="KW-0460">Magnesium</keyword>
<dbReference type="GO" id="GO:0010333">
    <property type="term" value="F:terpene synthase activity"/>
    <property type="evidence" value="ECO:0007669"/>
    <property type="project" value="InterPro"/>
</dbReference>
<organism evidence="6">
    <name type="scientific">Taiwania cryptomerioides</name>
    <name type="common">Coffin tree</name>
    <dbReference type="NCBI Taxonomy" id="50187"/>
    <lineage>
        <taxon>Eukaryota</taxon>
        <taxon>Viridiplantae</taxon>
        <taxon>Streptophyta</taxon>
        <taxon>Embryophyta</taxon>
        <taxon>Tracheophyta</taxon>
        <taxon>Spermatophyta</taxon>
        <taxon>Pinopsida</taxon>
        <taxon>Pinidae</taxon>
        <taxon>Conifers II</taxon>
        <taxon>Cupressales</taxon>
        <taxon>Cupressaceae</taxon>
        <taxon>Taiwania</taxon>
    </lineage>
</organism>
<dbReference type="SFLD" id="SFLDG01014">
    <property type="entry name" value="Terpene_Cyclase_Like_1_N-term"/>
    <property type="match status" value="1"/>
</dbReference>
<dbReference type="PANTHER" id="PTHR31739">
    <property type="entry name" value="ENT-COPALYL DIPHOSPHATE SYNTHASE, CHLOROPLASTIC"/>
    <property type="match status" value="1"/>
</dbReference>
<feature type="domain" description="Terpene synthase metal-binding" evidence="5">
    <location>
        <begin position="426"/>
        <end position="640"/>
    </location>
</feature>
<evidence type="ECO:0000313" key="6">
    <source>
        <dbReference type="EMBL" id="AOG18228.1"/>
    </source>
</evidence>
<sequence length="700" mass="79517">MVSAALFSFSSTMSSLASRSLSCTAINGSFGSTQRYNVKQPSFVGGERKVCSKQAGGLQRGKIVACYAEGTASTIATGVSDSFTLLKQEIPPAFWKEEMINSLLSSYDDQDAAEKEKRMQTLIAEIKAMFKSMGDGETSPSAYDTAWVARVPAVDGSNRPQFPQTLQWILQNQLSDGSWGEELCFLTYDRILATLACVITLTLWHTGDAQVKKGIVFIKKHAERMKGEAENHRLSGFEIVFISMLNEAKTLRLDLPYELPFFKLINEIRETKLKTIPLNVVHAIPTTILYSLEGLQEIIDWDKIMKLQSKNGSFLTSPASTAAMFMHTGDQKCLDFLTFVLNKFGDHVPCHYPLDLFERLWVVDTVERLGIDRYFQKEIKETLDYVYMYWDERGIGWARDNVVADIDDTTMGLRILRLHGYKVSSVAASMFEPEFAMCREAYTKASICTFILNYLYKAYAASRHDISLFSEAVTRWDLSLVDVMSQEMKICFLCLYDTINEIAGEGSKRQGHDVLPYIRNLMEVQVASHNRKSKWVQDKYVPSLDEYIENAKVSMGVGMIVLISILFMEELLSNNVLSKLGNGSRFLHLVSLTGRLTYDSKTYEENKIQGKICAIHCYIKDDPRISEEEALNQIHTLIQNVLLELNWEFITNNDVPKSCRKLVFNTARAMQLFFMEKDSSNLSHLEMQEHVKKCIFHPIL</sequence>
<dbReference type="Gene3D" id="1.10.600.10">
    <property type="entry name" value="Farnesyl Diphosphate Synthase"/>
    <property type="match status" value="1"/>
</dbReference>
<evidence type="ECO:0000256" key="1">
    <source>
        <dbReference type="ARBA" id="ARBA00001946"/>
    </source>
</evidence>
<evidence type="ECO:0000259" key="5">
    <source>
        <dbReference type="Pfam" id="PF03936"/>
    </source>
</evidence>
<dbReference type="GO" id="GO:0016102">
    <property type="term" value="P:diterpenoid biosynthetic process"/>
    <property type="evidence" value="ECO:0007669"/>
    <property type="project" value="TreeGrafter"/>
</dbReference>
<dbReference type="SUPFAM" id="SSF48239">
    <property type="entry name" value="Terpenoid cyclases/Protein prenyltransferases"/>
    <property type="match status" value="2"/>
</dbReference>
<name>A0A1D5AJD6_TAICR</name>
<dbReference type="PANTHER" id="PTHR31739:SF4">
    <property type="entry name" value="ENT-COPALYL DIPHOSPHATE SYNTHASE, CHLOROPLASTIC"/>
    <property type="match status" value="1"/>
</dbReference>
<proteinExistence type="evidence at transcript level"/>
<dbReference type="SFLD" id="SFLDS00005">
    <property type="entry name" value="Isoprenoid_Synthase_Type_I"/>
    <property type="match status" value="1"/>
</dbReference>
<protein>
    <submittedName>
        <fullName evidence="6">Copalyl pyrophosphate synthase-like protein</fullName>
    </submittedName>
</protein>
<dbReference type="EMBL" id="KT588482">
    <property type="protein sequence ID" value="AOG18228.1"/>
    <property type="molecule type" value="mRNA"/>
</dbReference>
<comment type="cofactor">
    <cofactor evidence="1">
        <name>Mg(2+)</name>
        <dbReference type="ChEBI" id="CHEBI:18420"/>
    </cofactor>
</comment>
<dbReference type="GO" id="GO:0000287">
    <property type="term" value="F:magnesium ion binding"/>
    <property type="evidence" value="ECO:0007669"/>
    <property type="project" value="InterPro"/>
</dbReference>